<reference evidence="1 2" key="1">
    <citation type="journal article" date="2021" name="Int. J. Syst. Evol. Microbiol.">
        <title>Amazonocrinis nigriterrae gen. nov., sp. nov., Atlanticothrix silvestris gen. nov., sp. nov. and Dendronalium phyllosphericum gen. nov., sp. nov., nostocacean cyanobacteria from Brazilian environments.</title>
        <authorList>
            <person name="Alvarenga D.O."/>
            <person name="Andreote A.P.D."/>
            <person name="Branco L.H.Z."/>
            <person name="Delbaje E."/>
            <person name="Cruz R.B."/>
            <person name="Varani A.M."/>
            <person name="Fiore M.F."/>
        </authorList>
    </citation>
    <scope>NUCLEOTIDE SEQUENCE [LARGE SCALE GENOMIC DNA]</scope>
    <source>
        <strain evidence="1 2">CENA369</strain>
    </source>
</reference>
<protein>
    <submittedName>
        <fullName evidence="1">Uncharacterized protein</fullName>
    </submittedName>
</protein>
<accession>A0A8J7I3U3</accession>
<sequence>MRVAYRVADAIGNICRNSSNSSNALSYVRGVIPVLLTRAASSACACHVSTNTRNCSMLLTAATSSKPTGIRATLVLATSVYFRLLAGVPFFRPPPARYPPLPIATPHI</sequence>
<dbReference type="EMBL" id="JAECZA010000119">
    <property type="protein sequence ID" value="MBH8575266.1"/>
    <property type="molecule type" value="Genomic_DNA"/>
</dbReference>
<organism evidence="1 2">
    <name type="scientific">Dendronalium phyllosphericum CENA369</name>
    <dbReference type="NCBI Taxonomy" id="1725256"/>
    <lineage>
        <taxon>Bacteria</taxon>
        <taxon>Bacillati</taxon>
        <taxon>Cyanobacteriota</taxon>
        <taxon>Cyanophyceae</taxon>
        <taxon>Nostocales</taxon>
        <taxon>Nostocaceae</taxon>
        <taxon>Dendronalium</taxon>
        <taxon>Dendronalium phyllosphericum</taxon>
    </lineage>
</organism>
<dbReference type="AlphaFoldDB" id="A0A8J7I3U3"/>
<gene>
    <name evidence="1" type="ORF">I8752_20060</name>
</gene>
<comment type="caution">
    <text evidence="1">The sequence shown here is derived from an EMBL/GenBank/DDBJ whole genome shotgun (WGS) entry which is preliminary data.</text>
</comment>
<proteinExistence type="predicted"/>
<dbReference type="Proteomes" id="UP000662314">
    <property type="component" value="Unassembled WGS sequence"/>
</dbReference>
<keyword evidence="2" id="KW-1185">Reference proteome</keyword>
<evidence type="ECO:0000313" key="1">
    <source>
        <dbReference type="EMBL" id="MBH8575266.1"/>
    </source>
</evidence>
<dbReference type="RefSeq" id="WP_214434058.1">
    <property type="nucleotide sequence ID" value="NZ_CAWPUQ010000023.1"/>
</dbReference>
<evidence type="ECO:0000313" key="2">
    <source>
        <dbReference type="Proteomes" id="UP000662314"/>
    </source>
</evidence>
<name>A0A8J7I3U3_9NOST</name>